<dbReference type="EMBL" id="BFAA01017429">
    <property type="protein sequence ID" value="GCB74870.1"/>
    <property type="molecule type" value="Genomic_DNA"/>
</dbReference>
<comment type="caution">
    <text evidence="1">The sequence shown here is derived from an EMBL/GenBank/DDBJ whole genome shotgun (WGS) entry which is preliminary data.</text>
</comment>
<reference evidence="1 2" key="1">
    <citation type="journal article" date="2018" name="Nat. Ecol. Evol.">
        <title>Shark genomes provide insights into elasmobranch evolution and the origin of vertebrates.</title>
        <authorList>
            <person name="Hara Y"/>
            <person name="Yamaguchi K"/>
            <person name="Onimaru K"/>
            <person name="Kadota M"/>
            <person name="Koyanagi M"/>
            <person name="Keeley SD"/>
            <person name="Tatsumi K"/>
            <person name="Tanaka K"/>
            <person name="Motone F"/>
            <person name="Kageyama Y"/>
            <person name="Nozu R"/>
            <person name="Adachi N"/>
            <person name="Nishimura O"/>
            <person name="Nakagawa R"/>
            <person name="Tanegashima C"/>
            <person name="Kiyatake I"/>
            <person name="Matsumoto R"/>
            <person name="Murakumo K"/>
            <person name="Nishida K"/>
            <person name="Terakita A"/>
            <person name="Kuratani S"/>
            <person name="Sato K"/>
            <person name="Hyodo S Kuraku.S."/>
        </authorList>
    </citation>
    <scope>NUCLEOTIDE SEQUENCE [LARGE SCALE GENOMIC DNA]</scope>
</reference>
<evidence type="ECO:0000313" key="2">
    <source>
        <dbReference type="Proteomes" id="UP000288216"/>
    </source>
</evidence>
<accession>A0A401PNZ1</accession>
<keyword evidence="2" id="KW-1185">Reference proteome</keyword>
<gene>
    <name evidence="1" type="ORF">scyTo_0020826</name>
</gene>
<evidence type="ECO:0000313" key="1">
    <source>
        <dbReference type="EMBL" id="GCB74870.1"/>
    </source>
</evidence>
<sequence length="71" mass="8068">MIKEENARNVTGRNSNAESGFYKLKLSLLIPLFHIADSRLEYETFLHCWLDMASGFRRFTAAGKLSTFPVG</sequence>
<proteinExistence type="predicted"/>
<dbReference type="Proteomes" id="UP000288216">
    <property type="component" value="Unassembled WGS sequence"/>
</dbReference>
<name>A0A401PNZ1_SCYTO</name>
<protein>
    <submittedName>
        <fullName evidence="1">Uncharacterized protein</fullName>
    </submittedName>
</protein>
<organism evidence="1 2">
    <name type="scientific">Scyliorhinus torazame</name>
    <name type="common">Cloudy catshark</name>
    <name type="synonym">Catulus torazame</name>
    <dbReference type="NCBI Taxonomy" id="75743"/>
    <lineage>
        <taxon>Eukaryota</taxon>
        <taxon>Metazoa</taxon>
        <taxon>Chordata</taxon>
        <taxon>Craniata</taxon>
        <taxon>Vertebrata</taxon>
        <taxon>Chondrichthyes</taxon>
        <taxon>Elasmobranchii</taxon>
        <taxon>Galeomorphii</taxon>
        <taxon>Galeoidea</taxon>
        <taxon>Carcharhiniformes</taxon>
        <taxon>Scyliorhinidae</taxon>
        <taxon>Scyliorhinus</taxon>
    </lineage>
</organism>
<dbReference type="AlphaFoldDB" id="A0A401PNZ1"/>